<keyword evidence="2" id="KW-1185">Reference proteome</keyword>
<proteinExistence type="predicted"/>
<reference evidence="1 2" key="1">
    <citation type="submission" date="2019-07" db="EMBL/GenBank/DDBJ databases">
        <authorList>
            <person name="Jastrzebski P J."/>
            <person name="Paukszto L."/>
            <person name="Jastrzebski P J."/>
        </authorList>
    </citation>
    <scope>NUCLEOTIDE SEQUENCE [LARGE SCALE GENOMIC DNA]</scope>
    <source>
        <strain evidence="1 2">WMS-il1</strain>
    </source>
</reference>
<name>A0A564YCI5_HYMDI</name>
<evidence type="ECO:0000313" key="2">
    <source>
        <dbReference type="Proteomes" id="UP000321570"/>
    </source>
</evidence>
<sequence length="78" mass="8934">MEDLPHATRITVLLREFNESDNYLCSSNPLPMDSADKTYEKMISIVSRLCTIFRFGLSKRTNSDISFSFLVSDHLAML</sequence>
<accession>A0A564YCI5</accession>
<dbReference type="AlphaFoldDB" id="A0A564YCI5"/>
<organism evidence="1 2">
    <name type="scientific">Hymenolepis diminuta</name>
    <name type="common">Rat tapeworm</name>
    <dbReference type="NCBI Taxonomy" id="6216"/>
    <lineage>
        <taxon>Eukaryota</taxon>
        <taxon>Metazoa</taxon>
        <taxon>Spiralia</taxon>
        <taxon>Lophotrochozoa</taxon>
        <taxon>Platyhelminthes</taxon>
        <taxon>Cestoda</taxon>
        <taxon>Eucestoda</taxon>
        <taxon>Cyclophyllidea</taxon>
        <taxon>Hymenolepididae</taxon>
        <taxon>Hymenolepis</taxon>
    </lineage>
</organism>
<protein>
    <submittedName>
        <fullName evidence="1">Uncharacterized protein</fullName>
    </submittedName>
</protein>
<dbReference type="EMBL" id="CABIJS010000155">
    <property type="protein sequence ID" value="VUZ44985.1"/>
    <property type="molecule type" value="Genomic_DNA"/>
</dbReference>
<gene>
    <name evidence="1" type="ORF">WMSIL1_LOCUS5131</name>
</gene>
<evidence type="ECO:0000313" key="1">
    <source>
        <dbReference type="EMBL" id="VUZ44985.1"/>
    </source>
</evidence>
<dbReference type="Proteomes" id="UP000321570">
    <property type="component" value="Unassembled WGS sequence"/>
</dbReference>